<reference evidence="2 3" key="1">
    <citation type="submission" date="2018-01" db="EMBL/GenBank/DDBJ databases">
        <title>Draft genome sequence of Sphaerisporangium sp. 7K107.</title>
        <authorList>
            <person name="Sahin N."/>
            <person name="Saygin H."/>
            <person name="Ay H."/>
        </authorList>
    </citation>
    <scope>NUCLEOTIDE SEQUENCE [LARGE SCALE GENOMIC DNA]</scope>
    <source>
        <strain evidence="2 3">7K107</strain>
    </source>
</reference>
<dbReference type="Pfam" id="PF12680">
    <property type="entry name" value="SnoaL_2"/>
    <property type="match status" value="1"/>
</dbReference>
<gene>
    <name evidence="2" type="ORF">C1I98_09965</name>
</gene>
<evidence type="ECO:0000259" key="1">
    <source>
        <dbReference type="Pfam" id="PF12680"/>
    </source>
</evidence>
<dbReference type="CDD" id="cd00531">
    <property type="entry name" value="NTF2_like"/>
    <property type="match status" value="1"/>
</dbReference>
<protein>
    <recommendedName>
        <fullName evidence="1">SnoaL-like domain-containing protein</fullName>
    </recommendedName>
</protein>
<sequence>MTASATATREAVERYIHALNGHDRDEIAACVTPGFFNEHTSAAGVSVRGRDAYRERLASFLAGFSELRYEVEDMLIDGDRAAVPYRMSARYGGAPVSIRGMFRFRVSGGLIDHRVDYWDGAEFERQVEASDPGPHRTS</sequence>
<evidence type="ECO:0000313" key="3">
    <source>
        <dbReference type="Proteomes" id="UP000248544"/>
    </source>
</evidence>
<name>A0A2W2GSN7_9ACTN</name>
<evidence type="ECO:0000313" key="2">
    <source>
        <dbReference type="EMBL" id="PZG50733.1"/>
    </source>
</evidence>
<feature type="domain" description="SnoaL-like" evidence="1">
    <location>
        <begin position="12"/>
        <end position="111"/>
    </location>
</feature>
<dbReference type="InterPro" id="IPR037401">
    <property type="entry name" value="SnoaL-like"/>
</dbReference>
<dbReference type="EMBL" id="POUA01000055">
    <property type="protein sequence ID" value="PZG50733.1"/>
    <property type="molecule type" value="Genomic_DNA"/>
</dbReference>
<accession>A0A2W2GSN7</accession>
<dbReference type="InterPro" id="IPR032710">
    <property type="entry name" value="NTF2-like_dom_sf"/>
</dbReference>
<dbReference type="RefSeq" id="WP_111166908.1">
    <property type="nucleotide sequence ID" value="NZ_POUA01000055.1"/>
</dbReference>
<comment type="caution">
    <text evidence="2">The sequence shown here is derived from an EMBL/GenBank/DDBJ whole genome shotgun (WGS) entry which is preliminary data.</text>
</comment>
<organism evidence="2 3">
    <name type="scientific">Spongiactinospora gelatinilytica</name>
    <dbReference type="NCBI Taxonomy" id="2666298"/>
    <lineage>
        <taxon>Bacteria</taxon>
        <taxon>Bacillati</taxon>
        <taxon>Actinomycetota</taxon>
        <taxon>Actinomycetes</taxon>
        <taxon>Streptosporangiales</taxon>
        <taxon>Streptosporangiaceae</taxon>
        <taxon>Spongiactinospora</taxon>
    </lineage>
</organism>
<keyword evidence="3" id="KW-1185">Reference proteome</keyword>
<proteinExistence type="predicted"/>
<dbReference type="Proteomes" id="UP000248544">
    <property type="component" value="Unassembled WGS sequence"/>
</dbReference>
<dbReference type="Gene3D" id="3.10.450.50">
    <property type="match status" value="1"/>
</dbReference>
<dbReference type="AlphaFoldDB" id="A0A2W2GSN7"/>
<dbReference type="SUPFAM" id="SSF54427">
    <property type="entry name" value="NTF2-like"/>
    <property type="match status" value="1"/>
</dbReference>